<dbReference type="EMBL" id="FOSZ01000001">
    <property type="protein sequence ID" value="SFK56445.1"/>
    <property type="molecule type" value="Genomic_DNA"/>
</dbReference>
<dbReference type="OrthoDB" id="9806267at2"/>
<protein>
    <recommendedName>
        <fullName evidence="2">N-acetylmuramoyl-L-alanine amidase</fullName>
        <ecNumber evidence="2">3.5.1.28</ecNumber>
    </recommendedName>
</protein>
<gene>
    <name evidence="7" type="ORF">SAMN04488036_101415</name>
</gene>
<dbReference type="STRING" id="1280847.SAMN04488036_101415"/>
<dbReference type="AlphaFoldDB" id="A0A1I4AIZ5"/>
<evidence type="ECO:0000256" key="4">
    <source>
        <dbReference type="SAM" id="MobiDB-lite"/>
    </source>
</evidence>
<evidence type="ECO:0000313" key="7">
    <source>
        <dbReference type="EMBL" id="SFK56445.1"/>
    </source>
</evidence>
<dbReference type="Gene3D" id="2.60.40.3500">
    <property type="match status" value="1"/>
</dbReference>
<dbReference type="Pfam" id="PF11741">
    <property type="entry name" value="AMIN"/>
    <property type="match status" value="1"/>
</dbReference>
<feature type="domain" description="MurNAc-LAA" evidence="6">
    <location>
        <begin position="236"/>
        <end position="391"/>
    </location>
</feature>
<dbReference type="Pfam" id="PF01520">
    <property type="entry name" value="Amidase_3"/>
    <property type="match status" value="1"/>
</dbReference>
<comment type="catalytic activity">
    <reaction evidence="1">
        <text>Hydrolyzes the link between N-acetylmuramoyl residues and L-amino acid residues in certain cell-wall glycopeptides.</text>
        <dbReference type="EC" id="3.5.1.28"/>
    </reaction>
</comment>
<evidence type="ECO:0000256" key="3">
    <source>
        <dbReference type="ARBA" id="ARBA00022801"/>
    </source>
</evidence>
<feature type="signal peptide" evidence="5">
    <location>
        <begin position="1"/>
        <end position="19"/>
    </location>
</feature>
<reference evidence="8" key="1">
    <citation type="submission" date="2016-10" db="EMBL/GenBank/DDBJ databases">
        <authorList>
            <person name="Varghese N."/>
            <person name="Submissions S."/>
        </authorList>
    </citation>
    <scope>NUCLEOTIDE SEQUENCE [LARGE SCALE GENOMIC DNA]</scope>
    <source>
        <strain evidence="8">DSM 28453</strain>
    </source>
</reference>
<dbReference type="InterPro" id="IPR021731">
    <property type="entry name" value="AMIN_dom"/>
</dbReference>
<dbReference type="InterPro" id="IPR002508">
    <property type="entry name" value="MurNAc-LAA_cat"/>
</dbReference>
<dbReference type="PANTHER" id="PTHR30404:SF0">
    <property type="entry name" value="N-ACETYLMURAMOYL-L-ALANINE AMIDASE AMIC"/>
    <property type="match status" value="1"/>
</dbReference>
<keyword evidence="3" id="KW-0378">Hydrolase</keyword>
<dbReference type="GO" id="GO:0008745">
    <property type="term" value="F:N-acetylmuramoyl-L-alanine amidase activity"/>
    <property type="evidence" value="ECO:0007669"/>
    <property type="project" value="UniProtKB-EC"/>
</dbReference>
<evidence type="ECO:0000256" key="5">
    <source>
        <dbReference type="SAM" id="SignalP"/>
    </source>
</evidence>
<dbReference type="CDD" id="cd02696">
    <property type="entry name" value="MurNAc-LAA"/>
    <property type="match status" value="1"/>
</dbReference>
<evidence type="ECO:0000259" key="6">
    <source>
        <dbReference type="SMART" id="SM00646"/>
    </source>
</evidence>
<dbReference type="Gene3D" id="3.40.630.40">
    <property type="entry name" value="Zn-dependent exopeptidases"/>
    <property type="match status" value="1"/>
</dbReference>
<keyword evidence="5" id="KW-0732">Signal</keyword>
<sequence length="406" mass="43321">MSKFFALVMAVLLGAAAHAQEFSALARLDANKSGLTEGWRGAVTLELGLSQGVPWRMFHLDEPRRLVLDFREVDWGSTEAADLGSAQGVGAVRFGGYRPGWSRMVLDLEAPLMVQSAEMAVQDGAGAAVLTVTLEPGTAEDFAKGAGAPYDPRWDLPKPETDGVASSTKPEWAPTVVLLDPGHGGIDPGAERDGVQEKALMLSFSRELRDTLRRAGGFEVHVTRDADVFVSLEGRVALAHQLGADVFISLHADSLSQGHAQGAAVYTLSEEASDAASALLAERHNRADILSGVDLSGADDEVTDILLDLARQETEPRTEVLANLMVHGIKNATGSVNKKPRREGAFSVLKAADVPSILIELGFMSSEKDLANLLDPGWRASMAAGIRDGLQAWVIEDKANKALVRQ</sequence>
<evidence type="ECO:0000313" key="8">
    <source>
        <dbReference type="Proteomes" id="UP000198851"/>
    </source>
</evidence>
<feature type="compositionally biased region" description="Basic and acidic residues" evidence="4">
    <location>
        <begin position="152"/>
        <end position="161"/>
    </location>
</feature>
<name>A0A1I4AIZ5_9RHOB</name>
<feature type="region of interest" description="Disordered" evidence="4">
    <location>
        <begin position="150"/>
        <end position="169"/>
    </location>
</feature>
<evidence type="ECO:0000256" key="1">
    <source>
        <dbReference type="ARBA" id="ARBA00001561"/>
    </source>
</evidence>
<dbReference type="SUPFAM" id="SSF53187">
    <property type="entry name" value="Zn-dependent exopeptidases"/>
    <property type="match status" value="1"/>
</dbReference>
<accession>A0A1I4AIZ5</accession>
<evidence type="ECO:0000256" key="2">
    <source>
        <dbReference type="ARBA" id="ARBA00011901"/>
    </source>
</evidence>
<proteinExistence type="predicted"/>
<dbReference type="PANTHER" id="PTHR30404">
    <property type="entry name" value="N-ACETYLMURAMOYL-L-ALANINE AMIDASE"/>
    <property type="match status" value="1"/>
</dbReference>
<keyword evidence="8" id="KW-1185">Reference proteome</keyword>
<dbReference type="SMART" id="SM00646">
    <property type="entry name" value="Ami_3"/>
    <property type="match status" value="1"/>
</dbReference>
<dbReference type="GO" id="GO:0030288">
    <property type="term" value="C:outer membrane-bounded periplasmic space"/>
    <property type="evidence" value="ECO:0007669"/>
    <property type="project" value="TreeGrafter"/>
</dbReference>
<organism evidence="7 8">
    <name type="scientific">Shimia haliotis</name>
    <dbReference type="NCBI Taxonomy" id="1280847"/>
    <lineage>
        <taxon>Bacteria</taxon>
        <taxon>Pseudomonadati</taxon>
        <taxon>Pseudomonadota</taxon>
        <taxon>Alphaproteobacteria</taxon>
        <taxon>Rhodobacterales</taxon>
        <taxon>Roseobacteraceae</taxon>
    </lineage>
</organism>
<dbReference type="InterPro" id="IPR050695">
    <property type="entry name" value="N-acetylmuramoyl_amidase_3"/>
</dbReference>
<dbReference type="EC" id="3.5.1.28" evidence="2"/>
<dbReference type="RefSeq" id="WP_093319627.1">
    <property type="nucleotide sequence ID" value="NZ_FOSZ01000001.1"/>
</dbReference>
<dbReference type="Proteomes" id="UP000198851">
    <property type="component" value="Unassembled WGS sequence"/>
</dbReference>
<dbReference type="GO" id="GO:0009253">
    <property type="term" value="P:peptidoglycan catabolic process"/>
    <property type="evidence" value="ECO:0007669"/>
    <property type="project" value="InterPro"/>
</dbReference>
<feature type="chain" id="PRO_5011578302" description="N-acetylmuramoyl-L-alanine amidase" evidence="5">
    <location>
        <begin position="20"/>
        <end position="406"/>
    </location>
</feature>